<dbReference type="GO" id="GO:0006273">
    <property type="term" value="P:lagging strand elongation"/>
    <property type="evidence" value="ECO:0007669"/>
    <property type="project" value="TreeGrafter"/>
</dbReference>
<dbReference type="GO" id="GO:0005524">
    <property type="term" value="F:ATP binding"/>
    <property type="evidence" value="ECO:0007669"/>
    <property type="project" value="InterPro"/>
</dbReference>
<reference evidence="4" key="1">
    <citation type="submission" date="2019-11" db="EMBL/GenBank/DDBJ databases">
        <title>Studies on the baculoviruses infecting the caterpillars, Spilarctia obliqua Walker (Erebidae) and Pieris brassicae Linn. (Pieridae) (Insecta: Lepidoptera).</title>
        <authorList>
            <person name="Paul S."/>
            <person name="Arumugaperumal A."/>
            <person name="Sathiya Balasingh Thangapandi E.J.J."/>
            <person name="Sarjubala Devi H."/>
            <person name="Johnson T."/>
            <person name="Maisnam S."/>
            <person name="Krishnavel S."/>
            <person name="Soman Syamala S."/>
            <person name="Ramamoorthy S."/>
            <person name="Karthikeyan R."/>
            <person name="Subburaman C."/>
            <person name="Jeyaprakash R."/>
            <person name="Azhaguchamy M."/>
            <person name="Ramaiyer V."/>
            <person name="Sivasubramaniam S."/>
        </authorList>
    </citation>
    <scope>NUCLEOTIDE SEQUENCE</scope>
    <source>
        <strain evidence="4">Manipur</strain>
    </source>
</reference>
<organismHost>
    <name type="scientific">Pieris brassicae</name>
    <name type="common">White butterfly</name>
    <name type="synonym">Large white butterfly</name>
    <dbReference type="NCBI Taxonomy" id="7116"/>
</organismHost>
<feature type="domain" description="ATP-dependent DNA ligase family profile" evidence="3">
    <location>
        <begin position="20"/>
        <end position="101"/>
    </location>
</feature>
<dbReference type="GO" id="GO:0006310">
    <property type="term" value="P:DNA recombination"/>
    <property type="evidence" value="ECO:0007669"/>
    <property type="project" value="InterPro"/>
</dbReference>
<dbReference type="GO" id="GO:0006281">
    <property type="term" value="P:DNA repair"/>
    <property type="evidence" value="ECO:0007669"/>
    <property type="project" value="InterPro"/>
</dbReference>
<accession>A0A7G9U8R3</accession>
<dbReference type="PANTHER" id="PTHR45674">
    <property type="entry name" value="DNA LIGASE 1/3 FAMILY MEMBER"/>
    <property type="match status" value="1"/>
</dbReference>
<name>A0A7G9U8R3_GVPB</name>
<evidence type="ECO:0000256" key="2">
    <source>
        <dbReference type="ARBA" id="ARBA00022598"/>
    </source>
</evidence>
<keyword evidence="2 4" id="KW-0436">Ligase</keyword>
<sequence length="114" mass="13184">MIKNINMVEYIKPGKPIESMLAQPCKSFDSITFKEMCIEIKYNGERLQLHKFGDKITCYKRNLNVNQKCNSLTNVIKRVLRHVNNVILDCELVGTCFNDYQLIVLTFCTTTDSV</sequence>
<dbReference type="InterPro" id="IPR050191">
    <property type="entry name" value="ATP-dep_DNA_ligase"/>
</dbReference>
<dbReference type="GO" id="GO:0003910">
    <property type="term" value="F:DNA ligase (ATP) activity"/>
    <property type="evidence" value="ECO:0007669"/>
    <property type="project" value="InterPro"/>
</dbReference>
<evidence type="ECO:0000256" key="1">
    <source>
        <dbReference type="ARBA" id="ARBA00007572"/>
    </source>
</evidence>
<dbReference type="EMBL" id="MN750572">
    <property type="protein sequence ID" value="QNN89494.1"/>
    <property type="molecule type" value="Genomic_DNA"/>
</dbReference>
<comment type="similarity">
    <text evidence="1">Belongs to the ATP-dependent DNA ligase family.</text>
</comment>
<dbReference type="Gene3D" id="3.30.470.30">
    <property type="entry name" value="DNA ligase/mRNA capping enzyme"/>
    <property type="match status" value="1"/>
</dbReference>
<evidence type="ECO:0000259" key="3">
    <source>
        <dbReference type="Pfam" id="PF01068"/>
    </source>
</evidence>
<dbReference type="PANTHER" id="PTHR45674:SF4">
    <property type="entry name" value="DNA LIGASE 1"/>
    <property type="match status" value="1"/>
</dbReference>
<protein>
    <submittedName>
        <fullName evidence="4">DNA ligase</fullName>
    </submittedName>
</protein>
<evidence type="ECO:0000313" key="4">
    <source>
        <dbReference type="EMBL" id="QNN89494.1"/>
    </source>
</evidence>
<proteinExistence type="inferred from homology"/>
<organism evidence="4">
    <name type="scientific">Pieris brassicae granulosis virus</name>
    <name type="common">PbGV</name>
    <name type="synonym">Pieris brassicae granulovirus</name>
    <dbReference type="NCBI Taxonomy" id="10465"/>
    <lineage>
        <taxon>Viruses</taxon>
        <taxon>Viruses incertae sedis</taxon>
        <taxon>Naldaviricetes</taxon>
        <taxon>Lefavirales</taxon>
        <taxon>Baculoviridae</taxon>
        <taxon>Betabaculovirus</taxon>
        <taxon>Betabaculovirus arrapae</taxon>
    </lineage>
</organism>
<dbReference type="SUPFAM" id="SSF56091">
    <property type="entry name" value="DNA ligase/mRNA capping enzyme, catalytic domain"/>
    <property type="match status" value="1"/>
</dbReference>
<dbReference type="InterPro" id="IPR012310">
    <property type="entry name" value="DNA_ligase_ATP-dep_cent"/>
</dbReference>
<dbReference type="Pfam" id="PF01068">
    <property type="entry name" value="DNA_ligase_A_M"/>
    <property type="match status" value="1"/>
</dbReference>